<protein>
    <submittedName>
        <fullName evidence="2">Glycosyl transferases group 1</fullName>
    </submittedName>
</protein>
<dbReference type="KEGG" id="taci:TDSAC_1773"/>
<proteinExistence type="predicted"/>
<dbReference type="Pfam" id="PF00534">
    <property type="entry name" value="Glycos_transf_1"/>
    <property type="match status" value="1"/>
</dbReference>
<dbReference type="SUPFAM" id="SSF53756">
    <property type="entry name" value="UDP-Glycosyltransferase/glycogen phosphorylase"/>
    <property type="match status" value="1"/>
</dbReference>
<accession>A0A2R4W2S0</accession>
<reference evidence="2 3" key="1">
    <citation type="submission" date="2017-04" db="EMBL/GenBank/DDBJ databases">
        <title>Genomic insights into metabolism of Thermodesulfobium acidiphilum.</title>
        <authorList>
            <person name="Toshchakov S.V."/>
            <person name="Frolov E.N."/>
            <person name="Kublanov I.V."/>
            <person name="Samarov N.I."/>
            <person name="Novikov A."/>
            <person name="Lebedinsky A.V."/>
            <person name="Bonch-Osmolovskaya E.A."/>
            <person name="Chernyh N.A."/>
        </authorList>
    </citation>
    <scope>NUCLEOTIDE SEQUENCE [LARGE SCALE GENOMIC DNA]</scope>
    <source>
        <strain evidence="2 3">3127-1</strain>
    </source>
</reference>
<dbReference type="Gene3D" id="3.40.50.2000">
    <property type="entry name" value="Glycogen Phosphorylase B"/>
    <property type="match status" value="1"/>
</dbReference>
<dbReference type="OrthoDB" id="9813638at2"/>
<keyword evidence="3" id="KW-1185">Reference proteome</keyword>
<evidence type="ECO:0000313" key="2">
    <source>
        <dbReference type="EMBL" id="AWB11109.1"/>
    </source>
</evidence>
<evidence type="ECO:0000259" key="1">
    <source>
        <dbReference type="Pfam" id="PF00534"/>
    </source>
</evidence>
<dbReference type="EMBL" id="CP020921">
    <property type="protein sequence ID" value="AWB11109.1"/>
    <property type="molecule type" value="Genomic_DNA"/>
</dbReference>
<dbReference type="CDD" id="cd03801">
    <property type="entry name" value="GT4_PimA-like"/>
    <property type="match status" value="1"/>
</dbReference>
<dbReference type="AlphaFoldDB" id="A0A2R4W2S0"/>
<dbReference type="InterPro" id="IPR001296">
    <property type="entry name" value="Glyco_trans_1"/>
</dbReference>
<gene>
    <name evidence="2" type="ORF">TDSAC_1773</name>
</gene>
<sequence length="795" mass="94136">MFKNTLFKSSLSRYISFRKSLKNYQKKGFASSLSKGLEKIKYEIFKAKDLWEDLRVVKINFDYSPKIPVQHKDVAFTIINKDEMHYALNLRDSFLKNNPDIEFVVVVVDLLKDIREFRLFNELVSRGIKFFFLCELLSEISCRDMHKVLWTSTKDESKNWILSYVFEYFAYVGFKKSLYLSKNIFCLSDVKGLYDLLDDYDVIRFKESIFALKNTEANISYFHRKEISKLKYLELDDLQYTLTFYNVKKEDIIFKESNYFVNRKNLLKKISLFEFSGFYLDDLFLFDHVSFFGSINKSYIKLVNEYYNKSFFQNKRKFEELPYYFEYLPLTRIRIPLEVRRRYSEEIFKRFRNPYLPDRENVRAILSFLHTKYSSISRFARCVIESRLDLRLTFSMTGIISTVTLKDILRVNYNLTDTSRIEHSPFGINIVGFFESKIGLGVQARSFFRKASSLGIPCSLFFLPVTSNLRVSEEEIKNIACFNVNNLSFNNTIFFINSEDLAYLKDISSNIFKGRTSAIWNWEFDRYFDDPKAFSLVDEVMCYSDFVKSALIKAGGKKVYKFLYPFTYDWRILQHRKNLRATFGFYDSFVFMFILDFFRDFDRKRPFLLLRALSRVVREYSDVYLIFKTFQAAKYSENQVKLAKYIKELGITDNVVFVDETTNRDGYITILNAADAYVSPHSCEGMALPLIEAMWLGKPVIATAYGGNLEFMNKDNSILLNYKFEKIGQNSSGYNPDWEWALPDEDELYSAMLKLAKDRDFARELGERARAFVMEKFSIQNFSKEMLNFFERKSK</sequence>
<dbReference type="GO" id="GO:0016757">
    <property type="term" value="F:glycosyltransferase activity"/>
    <property type="evidence" value="ECO:0007669"/>
    <property type="project" value="InterPro"/>
</dbReference>
<dbReference type="PANTHER" id="PTHR46656">
    <property type="entry name" value="PUTATIVE-RELATED"/>
    <property type="match status" value="1"/>
</dbReference>
<organism evidence="2 3">
    <name type="scientific">Thermodesulfobium acidiphilum</name>
    <dbReference type="NCBI Taxonomy" id="1794699"/>
    <lineage>
        <taxon>Bacteria</taxon>
        <taxon>Pseudomonadati</taxon>
        <taxon>Thermodesulfobiota</taxon>
        <taxon>Thermodesulfobiia</taxon>
        <taxon>Thermodesulfobiales</taxon>
        <taxon>Thermodesulfobiaceae</taxon>
        <taxon>Thermodesulfobium</taxon>
    </lineage>
</organism>
<dbReference type="PANTHER" id="PTHR46656:SF3">
    <property type="entry name" value="PUTATIVE-RELATED"/>
    <property type="match status" value="1"/>
</dbReference>
<dbReference type="RefSeq" id="WP_108310191.1">
    <property type="nucleotide sequence ID" value="NZ_CP020921.1"/>
</dbReference>
<evidence type="ECO:0000313" key="3">
    <source>
        <dbReference type="Proteomes" id="UP000244792"/>
    </source>
</evidence>
<feature type="domain" description="Glycosyl transferase family 1" evidence="1">
    <location>
        <begin position="600"/>
        <end position="714"/>
    </location>
</feature>
<name>A0A2R4W2S0_THEAF</name>
<keyword evidence="2" id="KW-0808">Transferase</keyword>
<dbReference type="Proteomes" id="UP000244792">
    <property type="component" value="Chromosome"/>
</dbReference>